<dbReference type="EMBL" id="LR796301">
    <property type="protein sequence ID" value="CAB4135399.1"/>
    <property type="molecule type" value="Genomic_DNA"/>
</dbReference>
<protein>
    <submittedName>
        <fullName evidence="1">Uncharacterized protein</fullName>
    </submittedName>
</protein>
<reference evidence="1" key="1">
    <citation type="submission" date="2020-04" db="EMBL/GenBank/DDBJ databases">
        <authorList>
            <person name="Chiriac C."/>
            <person name="Salcher M."/>
            <person name="Ghai R."/>
            <person name="Kavagutti S V."/>
        </authorList>
    </citation>
    <scope>NUCLEOTIDE SEQUENCE</scope>
</reference>
<accession>A0A6J5LUJ9</accession>
<name>A0A6J5LUJ9_9CAUD</name>
<gene>
    <name evidence="1" type="ORF">UFOVP291_3</name>
</gene>
<sequence>MNTNTRAAIFQATQTANACDRIAANLDWLSRRETRDNVAALLSEAASELAHHADALRESSGLNDLTRDNLAGLARNISTR</sequence>
<proteinExistence type="predicted"/>
<organism evidence="1">
    <name type="scientific">uncultured Caudovirales phage</name>
    <dbReference type="NCBI Taxonomy" id="2100421"/>
    <lineage>
        <taxon>Viruses</taxon>
        <taxon>Duplodnaviria</taxon>
        <taxon>Heunggongvirae</taxon>
        <taxon>Uroviricota</taxon>
        <taxon>Caudoviricetes</taxon>
        <taxon>Peduoviridae</taxon>
        <taxon>Maltschvirus</taxon>
        <taxon>Maltschvirus maltsch</taxon>
    </lineage>
</organism>
<evidence type="ECO:0000313" key="1">
    <source>
        <dbReference type="EMBL" id="CAB4135399.1"/>
    </source>
</evidence>